<reference evidence="1" key="2">
    <citation type="submission" date="2023-05" db="EMBL/GenBank/DDBJ databases">
        <authorList>
            <person name="Schelkunov M.I."/>
        </authorList>
    </citation>
    <scope>NUCLEOTIDE SEQUENCE</scope>
    <source>
        <strain evidence="1">Hsosn_3</strain>
        <tissue evidence="1">Leaf</tissue>
    </source>
</reference>
<dbReference type="GO" id="GO:0051213">
    <property type="term" value="F:dioxygenase activity"/>
    <property type="evidence" value="ECO:0007669"/>
    <property type="project" value="UniProtKB-KW"/>
</dbReference>
<sequence length="114" mass="12817">MCGADQSTNTITDVLDKNASLVNSVREEELKAFDDTKLGVKGLVDAGMVNIPGIFVRPPDELSRELLYSRTHLQVPRAGGKNRCDLLQIVSNDYMEKFFSKRLDGQELRDLFKL</sequence>
<protein>
    <submittedName>
        <fullName evidence="1">Non-heme dioxygenase N-terminal domain-containing protein</fullName>
    </submittedName>
</protein>
<gene>
    <name evidence="1" type="ORF">POM88_014383</name>
</gene>
<keyword evidence="1" id="KW-0223">Dioxygenase</keyword>
<keyword evidence="2" id="KW-1185">Reference proteome</keyword>
<keyword evidence="1" id="KW-0560">Oxidoreductase</keyword>
<reference evidence="1" key="1">
    <citation type="submission" date="2023-02" db="EMBL/GenBank/DDBJ databases">
        <title>Genome of toxic invasive species Heracleum sosnowskyi carries increased number of genes despite the absence of recent whole-genome duplications.</title>
        <authorList>
            <person name="Schelkunov M."/>
            <person name="Shtratnikova V."/>
            <person name="Makarenko M."/>
            <person name="Klepikova A."/>
            <person name="Omelchenko D."/>
            <person name="Novikova G."/>
            <person name="Obukhova E."/>
            <person name="Bogdanov V."/>
            <person name="Penin A."/>
            <person name="Logacheva M."/>
        </authorList>
    </citation>
    <scope>NUCLEOTIDE SEQUENCE</scope>
    <source>
        <strain evidence="1">Hsosn_3</strain>
        <tissue evidence="1">Leaf</tissue>
    </source>
</reference>
<accession>A0AAD8N444</accession>
<dbReference type="Proteomes" id="UP001237642">
    <property type="component" value="Unassembled WGS sequence"/>
</dbReference>
<organism evidence="1 2">
    <name type="scientific">Heracleum sosnowskyi</name>
    <dbReference type="NCBI Taxonomy" id="360622"/>
    <lineage>
        <taxon>Eukaryota</taxon>
        <taxon>Viridiplantae</taxon>
        <taxon>Streptophyta</taxon>
        <taxon>Embryophyta</taxon>
        <taxon>Tracheophyta</taxon>
        <taxon>Spermatophyta</taxon>
        <taxon>Magnoliopsida</taxon>
        <taxon>eudicotyledons</taxon>
        <taxon>Gunneridae</taxon>
        <taxon>Pentapetalae</taxon>
        <taxon>asterids</taxon>
        <taxon>campanulids</taxon>
        <taxon>Apiales</taxon>
        <taxon>Apiaceae</taxon>
        <taxon>Apioideae</taxon>
        <taxon>apioid superclade</taxon>
        <taxon>Tordylieae</taxon>
        <taxon>Tordyliinae</taxon>
        <taxon>Heracleum</taxon>
    </lineage>
</organism>
<evidence type="ECO:0000313" key="2">
    <source>
        <dbReference type="Proteomes" id="UP001237642"/>
    </source>
</evidence>
<proteinExistence type="predicted"/>
<comment type="caution">
    <text evidence="1">The sequence shown here is derived from an EMBL/GenBank/DDBJ whole genome shotgun (WGS) entry which is preliminary data.</text>
</comment>
<dbReference type="EMBL" id="JAUIZM010000003">
    <property type="protein sequence ID" value="KAK1395327.1"/>
    <property type="molecule type" value="Genomic_DNA"/>
</dbReference>
<name>A0AAD8N444_9APIA</name>
<dbReference type="AlphaFoldDB" id="A0AAD8N444"/>
<evidence type="ECO:0000313" key="1">
    <source>
        <dbReference type="EMBL" id="KAK1395327.1"/>
    </source>
</evidence>